<dbReference type="EnsemblBacteria" id="BAA10788">
    <property type="protein sequence ID" value="BAA10788"/>
    <property type="gene ID" value="BAA10788"/>
</dbReference>
<gene>
    <name evidence="2" type="ordered locus">sll0040</name>
</gene>
<reference evidence="2 3" key="2">
    <citation type="journal article" date="1996" name="DNA Res.">
        <title>Sequence analysis of the genome of the unicellular cyanobacterium Synechocystis sp. strain PCC6803. II. Sequence determination of the entire genome and assignment of potential protein-coding regions.</title>
        <authorList>
            <person name="Kaneko T."/>
            <person name="Sato S."/>
            <person name="Kotani H."/>
            <person name="Tanaka A."/>
            <person name="Asamizu E."/>
            <person name="Nakamura Y."/>
            <person name="Miyajima N."/>
            <person name="Hirosawa M."/>
            <person name="Sugiura M."/>
            <person name="Sasamoto S."/>
            <person name="Kimura T."/>
            <person name="Hosouchi T."/>
            <person name="Matsuno A."/>
            <person name="Muraki A."/>
            <person name="Nakazaki N."/>
            <person name="Naruo K."/>
            <person name="Okumura S."/>
            <person name="Shimpo S."/>
            <person name="Takeuchi C."/>
            <person name="Wada T."/>
            <person name="Watanabe A."/>
            <person name="Yamada M."/>
            <person name="Yasuda M."/>
            <person name="Tabata S."/>
        </authorList>
    </citation>
    <scope>NUCLEOTIDE SEQUENCE [LARGE SCALE GENOMIC DNA]</scope>
    <source>
        <strain evidence="3">ATCC 27184 / PCC 6803 / Kazusa</strain>
    </source>
</reference>
<dbReference type="SUPFAM" id="SSF50341">
    <property type="entry name" value="CheW-like"/>
    <property type="match status" value="1"/>
</dbReference>
<dbReference type="PaxDb" id="1148-1001301"/>
<accession>Q55446</accession>
<reference evidence="2 3" key="1">
    <citation type="journal article" date="1995" name="DNA Res.">
        <title>Sequence analysis of the genome of the unicellular cyanobacterium Synechocystis sp. strain PCC6803. I. Sequence features in the 1 Mb region from map positions 64% to 92% of the genome.</title>
        <authorList>
            <person name="Kaneko T."/>
            <person name="Tanaka A."/>
            <person name="Sato S."/>
            <person name="Kotani H."/>
            <person name="Sazuka T."/>
            <person name="Miyajima N."/>
            <person name="Sugiura M."/>
            <person name="Tabata S."/>
        </authorList>
    </citation>
    <scope>NUCLEOTIDE SEQUENCE [LARGE SCALE GENOMIC DNA]</scope>
    <source>
        <strain evidence="3">ATCC 27184 / PCC 6803 / Kazusa</strain>
    </source>
</reference>
<evidence type="ECO:0000313" key="2">
    <source>
        <dbReference type="EMBL" id="BAA10788.1"/>
    </source>
</evidence>
<sequence length="182" mass="20251">MLGDIQVPRQQFLQFTLEPDTNLILPLFQLTEILTVPLGQITPIPHMPSWTMGVHNWRGDVLWVIDFGAFLGLTSWHLQSGSRTNYRVIILNGGVPFDLDPSQRRRSPGQRNQMLGLVVTEVKDITWCETDQIQSPPAASIGSDLAPYVRGFWVSPPGVMYVVLDAQAIVGRLMTTPRAASS</sequence>
<dbReference type="STRING" id="1148.gene:10500292"/>
<dbReference type="PANTHER" id="PTHR22617">
    <property type="entry name" value="CHEMOTAXIS SENSOR HISTIDINE KINASE-RELATED"/>
    <property type="match status" value="1"/>
</dbReference>
<dbReference type="EMBL" id="BA000022">
    <property type="protein sequence ID" value="BAA10788.1"/>
    <property type="molecule type" value="Genomic_DNA"/>
</dbReference>
<dbReference type="InParanoid" id="Q55446"/>
<dbReference type="InterPro" id="IPR036061">
    <property type="entry name" value="CheW-like_dom_sf"/>
</dbReference>
<dbReference type="Pfam" id="PF01584">
    <property type="entry name" value="CheW"/>
    <property type="match status" value="1"/>
</dbReference>
<dbReference type="eggNOG" id="COG0835">
    <property type="taxonomic scope" value="Bacteria"/>
</dbReference>
<keyword evidence="3" id="KW-1185">Reference proteome</keyword>
<evidence type="ECO:0000259" key="1">
    <source>
        <dbReference type="PROSITE" id="PS50851"/>
    </source>
</evidence>
<dbReference type="InterPro" id="IPR002545">
    <property type="entry name" value="CheW-lke_dom"/>
</dbReference>
<proteinExistence type="predicted"/>
<dbReference type="GO" id="GO:0005829">
    <property type="term" value="C:cytosol"/>
    <property type="evidence" value="ECO:0000318"/>
    <property type="project" value="GO_Central"/>
</dbReference>
<feature type="domain" description="CheW-like" evidence="1">
    <location>
        <begin position="9"/>
        <end position="175"/>
    </location>
</feature>
<dbReference type="FunCoup" id="Q55446">
    <property type="interactions" value="98"/>
</dbReference>
<dbReference type="PIR" id="S75941">
    <property type="entry name" value="S75941"/>
</dbReference>
<dbReference type="SMART" id="SM00260">
    <property type="entry name" value="CheW"/>
    <property type="match status" value="1"/>
</dbReference>
<organism evidence="2 3">
    <name type="scientific">Synechocystis sp. (strain ATCC 27184 / PCC 6803 / Kazusa)</name>
    <dbReference type="NCBI Taxonomy" id="1111708"/>
    <lineage>
        <taxon>Bacteria</taxon>
        <taxon>Bacillati</taxon>
        <taxon>Cyanobacteriota</taxon>
        <taxon>Cyanophyceae</taxon>
        <taxon>Synechococcales</taxon>
        <taxon>Merismopediaceae</taxon>
        <taxon>Synechocystis</taxon>
    </lineage>
</organism>
<dbReference type="GO" id="GO:0006935">
    <property type="term" value="P:chemotaxis"/>
    <property type="evidence" value="ECO:0000318"/>
    <property type="project" value="GO_Central"/>
</dbReference>
<dbReference type="KEGG" id="syn:sll0040"/>
<dbReference type="GO" id="GO:0007165">
    <property type="term" value="P:signal transduction"/>
    <property type="evidence" value="ECO:0007669"/>
    <property type="project" value="InterPro"/>
</dbReference>
<protein>
    <submittedName>
        <fullName evidence="2">Sll0040 protein</fullName>
    </submittedName>
</protein>
<dbReference type="Gene3D" id="2.40.50.180">
    <property type="entry name" value="CheA-289, Domain 4"/>
    <property type="match status" value="1"/>
</dbReference>
<dbReference type="PROSITE" id="PS50851">
    <property type="entry name" value="CHEW"/>
    <property type="match status" value="1"/>
</dbReference>
<dbReference type="AlphaFoldDB" id="Q55446"/>
<dbReference type="CDD" id="cd00732">
    <property type="entry name" value="CheW"/>
    <property type="match status" value="1"/>
</dbReference>
<dbReference type="Proteomes" id="UP000001425">
    <property type="component" value="Chromosome"/>
</dbReference>
<evidence type="ECO:0000313" key="3">
    <source>
        <dbReference type="Proteomes" id="UP000001425"/>
    </source>
</evidence>
<dbReference type="InterPro" id="IPR039315">
    <property type="entry name" value="CheW"/>
</dbReference>
<dbReference type="PANTHER" id="PTHR22617:SF23">
    <property type="entry name" value="CHEMOTAXIS PROTEIN CHEW"/>
    <property type="match status" value="1"/>
</dbReference>
<name>Q55446_SYNY3</name>